<evidence type="ECO:0000256" key="3">
    <source>
        <dbReference type="ARBA" id="ARBA00022729"/>
    </source>
</evidence>
<name>A0A6N7XLC0_9FIRM</name>
<feature type="domain" description="Solute-binding protein family 5" evidence="5">
    <location>
        <begin position="95"/>
        <end position="485"/>
    </location>
</feature>
<dbReference type="InterPro" id="IPR000914">
    <property type="entry name" value="SBP_5_dom"/>
</dbReference>
<dbReference type="AlphaFoldDB" id="A0A6N7XLC0"/>
<dbReference type="Gene3D" id="3.90.76.10">
    <property type="entry name" value="Dipeptide-binding Protein, Domain 1"/>
    <property type="match status" value="1"/>
</dbReference>
<dbReference type="PROSITE" id="PS51257">
    <property type="entry name" value="PROKAR_LIPOPROTEIN"/>
    <property type="match status" value="1"/>
</dbReference>
<dbReference type="PIRSF" id="PIRSF002741">
    <property type="entry name" value="MppA"/>
    <property type="match status" value="1"/>
</dbReference>
<dbReference type="GO" id="GO:0042597">
    <property type="term" value="C:periplasmic space"/>
    <property type="evidence" value="ECO:0007669"/>
    <property type="project" value="UniProtKB-ARBA"/>
</dbReference>
<evidence type="ECO:0000256" key="4">
    <source>
        <dbReference type="SAM" id="SignalP"/>
    </source>
</evidence>
<feature type="chain" id="PRO_5038350274" evidence="4">
    <location>
        <begin position="22"/>
        <end position="579"/>
    </location>
</feature>
<dbReference type="EMBL" id="VUNQ01000030">
    <property type="protein sequence ID" value="MSU02356.1"/>
    <property type="molecule type" value="Genomic_DNA"/>
</dbReference>
<dbReference type="SUPFAM" id="SSF53850">
    <property type="entry name" value="Periplasmic binding protein-like II"/>
    <property type="match status" value="1"/>
</dbReference>
<proteinExistence type="inferred from homology"/>
<feature type="signal peptide" evidence="4">
    <location>
        <begin position="1"/>
        <end position="21"/>
    </location>
</feature>
<keyword evidence="2" id="KW-0813">Transport</keyword>
<sequence>MKYKKNLSLFLVILMVTMTIGCSEDSMVLGNNKDTNLLEEGEGTRDYTPVPGGQAILPLTNFNTLNPLLTENSNYYFFSKLIFEGLFEFDNNLNITNQLAESYNIKDNGRIVEIQLRKDVLWHDGQKFSAEDVAFTIDTIKYASLDSTYKQMFSNSLGVYGQGDIKNILNVNITGTNSLNITFDKSLGNNLEVLTFPIIPKHIFNSAGNSRYIKALEVNNYKPIGTGPFKFDSYEKMKEIKLIANDDYWNDRPYIDEILGMVFESEEDILTAFETGQISMATTVDVDWDKYAQNNRINILEFVSSNYEFLGFNFGKELFSGEKGEGLRRAIAYAIDRQAIIQKVYLGHGTQVDVPIHPDSWLLSDNANKFGYNIDLAKAELSKIGFKDMDNDGIIEDESGNKIFLKILTNSYNITRLKTAEMIKDDLRKVGILVSIYPENNKSNSITRDDIDKQWELVNNHLASGDYDIALLGWQLSVIPDLSFAFHSSRISQNTNFIRYSRENMDNLLQKTSTAGTREEKLKSYSELQELITKDLPYVSLFFRNKALLIDSKIIGDLNPRLFNPYKGIEKAYIPEEFQ</sequence>
<dbReference type="CDD" id="cd08513">
    <property type="entry name" value="PBP2_thermophilic_Hb8_like"/>
    <property type="match status" value="1"/>
</dbReference>
<dbReference type="Gene3D" id="3.10.105.10">
    <property type="entry name" value="Dipeptide-binding Protein, Domain 3"/>
    <property type="match status" value="1"/>
</dbReference>
<dbReference type="InterPro" id="IPR030678">
    <property type="entry name" value="Peptide/Ni-bd"/>
</dbReference>
<dbReference type="Gene3D" id="3.40.190.10">
    <property type="entry name" value="Periplasmic binding protein-like II"/>
    <property type="match status" value="1"/>
</dbReference>
<organism evidence="6 7">
    <name type="scientific">Tissierella pigra</name>
    <dbReference type="NCBI Taxonomy" id="2607614"/>
    <lineage>
        <taxon>Bacteria</taxon>
        <taxon>Bacillati</taxon>
        <taxon>Bacillota</taxon>
        <taxon>Tissierellia</taxon>
        <taxon>Tissierellales</taxon>
        <taxon>Tissierellaceae</taxon>
        <taxon>Tissierella</taxon>
    </lineage>
</organism>
<dbReference type="Proteomes" id="UP000469523">
    <property type="component" value="Unassembled WGS sequence"/>
</dbReference>
<dbReference type="GO" id="GO:0015833">
    <property type="term" value="P:peptide transport"/>
    <property type="evidence" value="ECO:0007669"/>
    <property type="project" value="TreeGrafter"/>
</dbReference>
<gene>
    <name evidence="6" type="ORF">FYJ83_12885</name>
</gene>
<evidence type="ECO:0000256" key="2">
    <source>
        <dbReference type="ARBA" id="ARBA00022448"/>
    </source>
</evidence>
<dbReference type="Pfam" id="PF00496">
    <property type="entry name" value="SBP_bac_5"/>
    <property type="match status" value="1"/>
</dbReference>
<dbReference type="InterPro" id="IPR039424">
    <property type="entry name" value="SBP_5"/>
</dbReference>
<dbReference type="GO" id="GO:1904680">
    <property type="term" value="F:peptide transmembrane transporter activity"/>
    <property type="evidence" value="ECO:0007669"/>
    <property type="project" value="TreeGrafter"/>
</dbReference>
<reference evidence="6 7" key="1">
    <citation type="submission" date="2019-09" db="EMBL/GenBank/DDBJ databases">
        <title>In-depth cultivation of the pig gut microbiome towards novel bacterial diversity and tailored functional studies.</title>
        <authorList>
            <person name="Wylensek D."/>
            <person name="Hitch T.C.A."/>
            <person name="Clavel T."/>
        </authorList>
    </citation>
    <scope>NUCLEOTIDE SEQUENCE [LARGE SCALE GENOMIC DNA]</scope>
    <source>
        <strain evidence="6 7">WCA3-693-APC-4?</strain>
    </source>
</reference>
<comment type="caution">
    <text evidence="6">The sequence shown here is derived from an EMBL/GenBank/DDBJ whole genome shotgun (WGS) entry which is preliminary data.</text>
</comment>
<evidence type="ECO:0000256" key="1">
    <source>
        <dbReference type="ARBA" id="ARBA00005695"/>
    </source>
</evidence>
<comment type="similarity">
    <text evidence="1">Belongs to the bacterial solute-binding protein 5 family.</text>
</comment>
<evidence type="ECO:0000259" key="5">
    <source>
        <dbReference type="Pfam" id="PF00496"/>
    </source>
</evidence>
<protein>
    <submittedName>
        <fullName evidence="6">Peptide ABC transporter substrate-binding protein</fullName>
    </submittedName>
</protein>
<dbReference type="PANTHER" id="PTHR30290">
    <property type="entry name" value="PERIPLASMIC BINDING COMPONENT OF ABC TRANSPORTER"/>
    <property type="match status" value="1"/>
</dbReference>
<accession>A0A6N7XLC0</accession>
<keyword evidence="3 4" id="KW-0732">Signal</keyword>
<dbReference type="PANTHER" id="PTHR30290:SF9">
    <property type="entry name" value="OLIGOPEPTIDE-BINDING PROTEIN APPA"/>
    <property type="match status" value="1"/>
</dbReference>
<evidence type="ECO:0000313" key="6">
    <source>
        <dbReference type="EMBL" id="MSU02356.1"/>
    </source>
</evidence>
<dbReference type="RefSeq" id="WP_154441135.1">
    <property type="nucleotide sequence ID" value="NZ_VUNQ01000030.1"/>
</dbReference>
<keyword evidence="7" id="KW-1185">Reference proteome</keyword>
<evidence type="ECO:0000313" key="7">
    <source>
        <dbReference type="Proteomes" id="UP000469523"/>
    </source>
</evidence>
<dbReference type="GO" id="GO:0043190">
    <property type="term" value="C:ATP-binding cassette (ABC) transporter complex"/>
    <property type="evidence" value="ECO:0007669"/>
    <property type="project" value="InterPro"/>
</dbReference>